<dbReference type="EMBL" id="JARAKH010000012">
    <property type="protein sequence ID" value="KAK8398147.1"/>
    <property type="molecule type" value="Genomic_DNA"/>
</dbReference>
<evidence type="ECO:0000313" key="2">
    <source>
        <dbReference type="Proteomes" id="UP001487740"/>
    </source>
</evidence>
<accession>A0AAW0UIZ7</accession>
<protein>
    <submittedName>
        <fullName evidence="1">Uncharacterized protein</fullName>
    </submittedName>
</protein>
<gene>
    <name evidence="1" type="ORF">O3P69_003820</name>
</gene>
<organism evidence="1 2">
    <name type="scientific">Scylla paramamosain</name>
    <name type="common">Mud crab</name>
    <dbReference type="NCBI Taxonomy" id="85552"/>
    <lineage>
        <taxon>Eukaryota</taxon>
        <taxon>Metazoa</taxon>
        <taxon>Ecdysozoa</taxon>
        <taxon>Arthropoda</taxon>
        <taxon>Crustacea</taxon>
        <taxon>Multicrustacea</taxon>
        <taxon>Malacostraca</taxon>
        <taxon>Eumalacostraca</taxon>
        <taxon>Eucarida</taxon>
        <taxon>Decapoda</taxon>
        <taxon>Pleocyemata</taxon>
        <taxon>Brachyura</taxon>
        <taxon>Eubrachyura</taxon>
        <taxon>Portunoidea</taxon>
        <taxon>Portunidae</taxon>
        <taxon>Portuninae</taxon>
        <taxon>Scylla</taxon>
    </lineage>
</organism>
<comment type="caution">
    <text evidence="1">The sequence shown here is derived from an EMBL/GenBank/DDBJ whole genome shotgun (WGS) entry which is preliminary data.</text>
</comment>
<reference evidence="1 2" key="1">
    <citation type="submission" date="2023-03" db="EMBL/GenBank/DDBJ databases">
        <title>High-quality genome of Scylla paramamosain provides insights in environmental adaptation.</title>
        <authorList>
            <person name="Zhang L."/>
        </authorList>
    </citation>
    <scope>NUCLEOTIDE SEQUENCE [LARGE SCALE GENOMIC DNA]</scope>
    <source>
        <strain evidence="1">LZ_2023a</strain>
        <tissue evidence="1">Muscle</tissue>
    </source>
</reference>
<name>A0AAW0UIZ7_SCYPA</name>
<evidence type="ECO:0000313" key="1">
    <source>
        <dbReference type="EMBL" id="KAK8398147.1"/>
    </source>
</evidence>
<dbReference type="AlphaFoldDB" id="A0AAW0UIZ7"/>
<sequence>MTDREGGGAGVRLSIGIDQLLVTDGEVEYRRLQQRTWPGGRGASVGRKVTNLRTCVMEKIDASQCWHLP</sequence>
<dbReference type="Proteomes" id="UP001487740">
    <property type="component" value="Unassembled WGS sequence"/>
</dbReference>
<proteinExistence type="predicted"/>
<keyword evidence="2" id="KW-1185">Reference proteome</keyword>